<dbReference type="InterPro" id="IPR036013">
    <property type="entry name" value="Band_7/SPFH_dom_sf"/>
</dbReference>
<evidence type="ECO:0000313" key="4">
    <source>
        <dbReference type="Proteomes" id="UP000676246"/>
    </source>
</evidence>
<feature type="domain" description="Band 7" evidence="2">
    <location>
        <begin position="70"/>
        <end position="251"/>
    </location>
</feature>
<dbReference type="InterPro" id="IPR001107">
    <property type="entry name" value="Band_7"/>
</dbReference>
<dbReference type="EMBL" id="JAGQDD010000011">
    <property type="protein sequence ID" value="MBQ0931766.1"/>
    <property type="molecule type" value="Genomic_DNA"/>
</dbReference>
<sequence length="427" mass="46072">MDTPRTTRFPRLNRLAGAIGQGLTRGWQHSLAMGRHATQGLLGGRAWWLGGAVLAGTAWLLVQHPPLQPIPRGEVGLRTNALTGGITELREGSAVVLPGLHQLRLYPLRDAIYHPGGSARADGPAPFQSIEGLSLGVDIAVRYAPDPAQLVSASTRWPEDIGAGLVQPAVQGVVYKSFSRYTVREIFSTKRAQIQAEIEAELKPRLAAEGILLRSVQLGQVDLPADYKRGMDALLSAELATEQMRYTLALKERQVEQTALEAQAAKVRREKDAEAAAREQVIAAQAQEEAMRHVLPFKQKQIEQRALEAEAEKTARIKGAEASAQARRIESQGEADSRQKLADAEAYRLQKVGQINAEQMAREGALLSRHPLLIQKTMADKLSDKVQVIIAPPPANGDFIGAALLGGPKSVATAAADTAADNADEVH</sequence>
<gene>
    <name evidence="3" type="ORF">KAK03_14865</name>
</gene>
<dbReference type="AlphaFoldDB" id="A0A940YEK4"/>
<dbReference type="GO" id="GO:0016020">
    <property type="term" value="C:membrane"/>
    <property type="evidence" value="ECO:0007669"/>
    <property type="project" value="UniProtKB-SubCell"/>
</dbReference>
<dbReference type="Pfam" id="PF01145">
    <property type="entry name" value="Band_7"/>
    <property type="match status" value="1"/>
</dbReference>
<comment type="caution">
    <text evidence="3">The sequence shown here is derived from an EMBL/GenBank/DDBJ whole genome shotgun (WGS) entry which is preliminary data.</text>
</comment>
<evidence type="ECO:0000256" key="1">
    <source>
        <dbReference type="ARBA" id="ARBA00004167"/>
    </source>
</evidence>
<accession>A0A940YEK4</accession>
<evidence type="ECO:0000313" key="3">
    <source>
        <dbReference type="EMBL" id="MBQ0931766.1"/>
    </source>
</evidence>
<proteinExistence type="predicted"/>
<dbReference type="PANTHER" id="PTHR42911">
    <property type="entry name" value="MODULATOR OF FTSH PROTEASE HFLC"/>
    <property type="match status" value="1"/>
</dbReference>
<protein>
    <submittedName>
        <fullName evidence="3">Prohibitin family protein</fullName>
    </submittedName>
</protein>
<dbReference type="PANTHER" id="PTHR42911:SF1">
    <property type="entry name" value="MODULATOR OF FTSH PROTEASE HFLC"/>
    <property type="match status" value="1"/>
</dbReference>
<reference evidence="3 4" key="1">
    <citation type="submission" date="2021-04" db="EMBL/GenBank/DDBJ databases">
        <title>The genome sequence of Ideonella sp. 3Y2.</title>
        <authorList>
            <person name="Liu Y."/>
        </authorList>
    </citation>
    <scope>NUCLEOTIDE SEQUENCE [LARGE SCALE GENOMIC DNA]</scope>
    <source>
        <strain evidence="3 4">3Y2</strain>
    </source>
</reference>
<comment type="subcellular location">
    <subcellularLocation>
        <location evidence="1">Membrane</location>
        <topology evidence="1">Single-pass membrane protein</topology>
    </subcellularLocation>
</comment>
<name>A0A940YEK4_9BURK</name>
<dbReference type="Gene3D" id="3.30.479.30">
    <property type="entry name" value="Band 7 domain"/>
    <property type="match status" value="1"/>
</dbReference>
<dbReference type="SUPFAM" id="SSF117892">
    <property type="entry name" value="Band 7/SPFH domain"/>
    <property type="match status" value="1"/>
</dbReference>
<evidence type="ECO:0000259" key="2">
    <source>
        <dbReference type="Pfam" id="PF01145"/>
    </source>
</evidence>
<dbReference type="RefSeq" id="WP_210854749.1">
    <property type="nucleotide sequence ID" value="NZ_JAGQDD010000011.1"/>
</dbReference>
<keyword evidence="4" id="KW-1185">Reference proteome</keyword>
<dbReference type="Proteomes" id="UP000676246">
    <property type="component" value="Unassembled WGS sequence"/>
</dbReference>
<organism evidence="3 4">
    <name type="scientific">Ideonella alba</name>
    <dbReference type="NCBI Taxonomy" id="2824118"/>
    <lineage>
        <taxon>Bacteria</taxon>
        <taxon>Pseudomonadati</taxon>
        <taxon>Pseudomonadota</taxon>
        <taxon>Betaproteobacteria</taxon>
        <taxon>Burkholderiales</taxon>
        <taxon>Sphaerotilaceae</taxon>
        <taxon>Ideonella</taxon>
    </lineage>
</organism>